<dbReference type="AlphaFoldDB" id="A0A6A2XXT3"/>
<reference evidence="9" key="1">
    <citation type="submission" date="2019-09" db="EMBL/GenBank/DDBJ databases">
        <title>Draft genome information of white flower Hibiscus syriacus.</title>
        <authorList>
            <person name="Kim Y.-M."/>
        </authorList>
    </citation>
    <scope>NUCLEOTIDE SEQUENCE [LARGE SCALE GENOMIC DNA]</scope>
    <source>
        <strain evidence="9">YM2019G1</strain>
    </source>
</reference>
<dbReference type="GO" id="GO:0032259">
    <property type="term" value="P:methylation"/>
    <property type="evidence" value="ECO:0007669"/>
    <property type="project" value="UniProtKB-KW"/>
</dbReference>
<keyword evidence="4" id="KW-0949">S-adenosyl-L-methionine</keyword>
<evidence type="ECO:0000256" key="2">
    <source>
        <dbReference type="ARBA" id="ARBA00022603"/>
    </source>
</evidence>
<gene>
    <name evidence="9" type="ORF">F3Y22_tig00116964pilonHSYRG00511</name>
</gene>
<evidence type="ECO:0000256" key="4">
    <source>
        <dbReference type="ARBA" id="ARBA00022691"/>
    </source>
</evidence>
<evidence type="ECO:0000256" key="1">
    <source>
        <dbReference type="ARBA" id="ARBA00004123"/>
    </source>
</evidence>
<comment type="subcellular location">
    <subcellularLocation>
        <location evidence="1">Nucleus</location>
    </subcellularLocation>
</comment>
<dbReference type="PROSITE" id="PS51680">
    <property type="entry name" value="SAM_MT_DRM"/>
    <property type="match status" value="1"/>
</dbReference>
<evidence type="ECO:0000256" key="3">
    <source>
        <dbReference type="ARBA" id="ARBA00022679"/>
    </source>
</evidence>
<proteinExistence type="predicted"/>
<dbReference type="GO" id="GO:0005634">
    <property type="term" value="C:nucleus"/>
    <property type="evidence" value="ECO:0007669"/>
    <property type="project" value="UniProtKB-SubCell"/>
</dbReference>
<keyword evidence="3" id="KW-0808">Transferase</keyword>
<dbReference type="InterPro" id="IPR050390">
    <property type="entry name" value="C5-Methyltransferase"/>
</dbReference>
<sequence>MKRSFRMISQILIVLSDTEEILNSDSDEENKLLYLTKIGYSEVEASISMERCGLNSPITELTNFIYAAQMVKATDVLLLITQRILPEDTIESPYFYYENVALAPINFWTEISQYLFDVEPKFVDSKNFYATALKQGYIHNLPIENKFPLILLTHCTIHDAFSIDNKLVTFLGSKNKVELFTNMYMKCQIDKKELNKDTPLEPDEVEMLLEVDFYCLGIYLKTDVQELNDDRLE</sequence>
<keyword evidence="5" id="KW-0677">Repeat</keyword>
<evidence type="ECO:0000313" key="10">
    <source>
        <dbReference type="Proteomes" id="UP000436088"/>
    </source>
</evidence>
<keyword evidence="2" id="KW-0489">Methyltransferase</keyword>
<evidence type="ECO:0000256" key="7">
    <source>
        <dbReference type="ARBA" id="ARBA00023242"/>
    </source>
</evidence>
<dbReference type="EMBL" id="VEPZ02001738">
    <property type="protein sequence ID" value="KAE8659274.1"/>
    <property type="molecule type" value="Genomic_DNA"/>
</dbReference>
<evidence type="ECO:0000256" key="5">
    <source>
        <dbReference type="ARBA" id="ARBA00022737"/>
    </source>
</evidence>
<organism evidence="9 10">
    <name type="scientific">Hibiscus syriacus</name>
    <name type="common">Rose of Sharon</name>
    <dbReference type="NCBI Taxonomy" id="106335"/>
    <lineage>
        <taxon>Eukaryota</taxon>
        <taxon>Viridiplantae</taxon>
        <taxon>Streptophyta</taxon>
        <taxon>Embryophyta</taxon>
        <taxon>Tracheophyta</taxon>
        <taxon>Spermatophyta</taxon>
        <taxon>Magnoliopsida</taxon>
        <taxon>eudicotyledons</taxon>
        <taxon>Gunneridae</taxon>
        <taxon>Pentapetalae</taxon>
        <taxon>rosids</taxon>
        <taxon>malvids</taxon>
        <taxon>Malvales</taxon>
        <taxon>Malvaceae</taxon>
        <taxon>Malvoideae</taxon>
        <taxon>Hibiscus</taxon>
    </lineage>
</organism>
<dbReference type="PANTHER" id="PTHR23068:SF25">
    <property type="entry name" value="DNA (CYTOSINE-5)-METHYLTRANSFERASE DRM2"/>
    <property type="match status" value="1"/>
</dbReference>
<dbReference type="PANTHER" id="PTHR23068">
    <property type="entry name" value="DNA CYTOSINE-5- -METHYLTRANSFERASE 3-RELATED"/>
    <property type="match status" value="1"/>
</dbReference>
<dbReference type="GO" id="GO:0003677">
    <property type="term" value="F:DNA binding"/>
    <property type="evidence" value="ECO:0007669"/>
    <property type="project" value="UniProtKB-KW"/>
</dbReference>
<evidence type="ECO:0000259" key="8">
    <source>
        <dbReference type="PROSITE" id="PS51680"/>
    </source>
</evidence>
<comment type="caution">
    <text evidence="9">The sequence shown here is derived from an EMBL/GenBank/DDBJ whole genome shotgun (WGS) entry which is preliminary data.</text>
</comment>
<name>A0A6A2XXT3_HIBSY</name>
<keyword evidence="7" id="KW-0539">Nucleus</keyword>
<dbReference type="GO" id="GO:0003886">
    <property type="term" value="F:DNA (cytosine-5-)-methyltransferase activity"/>
    <property type="evidence" value="ECO:0007669"/>
    <property type="project" value="TreeGrafter"/>
</dbReference>
<evidence type="ECO:0000313" key="9">
    <source>
        <dbReference type="EMBL" id="KAE8659274.1"/>
    </source>
</evidence>
<dbReference type="Proteomes" id="UP000436088">
    <property type="component" value="Unassembled WGS sequence"/>
</dbReference>
<dbReference type="InterPro" id="IPR030380">
    <property type="entry name" value="SAM_MeTfrase_DRM"/>
</dbReference>
<keyword evidence="10" id="KW-1185">Reference proteome</keyword>
<accession>A0A6A2XXT3</accession>
<evidence type="ECO:0000256" key="6">
    <source>
        <dbReference type="ARBA" id="ARBA00023125"/>
    </source>
</evidence>
<feature type="domain" description="SAM-dependent MTase DRM-type" evidence="8">
    <location>
        <begin position="81"/>
        <end position="233"/>
    </location>
</feature>
<protein>
    <recommendedName>
        <fullName evidence="8">SAM-dependent MTase DRM-type domain-containing protein</fullName>
    </recommendedName>
</protein>
<keyword evidence="6" id="KW-0238">DNA-binding</keyword>